<feature type="region of interest" description="Disordered" evidence="1">
    <location>
        <begin position="50"/>
        <end position="77"/>
    </location>
</feature>
<evidence type="ECO:0000256" key="2">
    <source>
        <dbReference type="SAM" id="SignalP"/>
    </source>
</evidence>
<feature type="signal peptide" evidence="2">
    <location>
        <begin position="1"/>
        <end position="26"/>
    </location>
</feature>
<organism evidence="3 4">
    <name type="scientific">Phytophthora cactorum</name>
    <dbReference type="NCBI Taxonomy" id="29920"/>
    <lineage>
        <taxon>Eukaryota</taxon>
        <taxon>Sar</taxon>
        <taxon>Stramenopiles</taxon>
        <taxon>Oomycota</taxon>
        <taxon>Peronosporomycetes</taxon>
        <taxon>Peronosporales</taxon>
        <taxon>Peronosporaceae</taxon>
        <taxon>Phytophthora</taxon>
    </lineage>
</organism>
<accession>A0A8T1TPL4</accession>
<dbReference type="Proteomes" id="UP000688947">
    <property type="component" value="Unassembled WGS sequence"/>
</dbReference>
<sequence>TRQFSSCTTSVSLLGLLSYSGRVADALPRVNFCSVAHLLSTCNIQGASGGSHLAAPGAEQSSTARRRSPRFPSRRGV</sequence>
<feature type="non-terminal residue" evidence="3">
    <location>
        <position position="1"/>
    </location>
</feature>
<proteinExistence type="predicted"/>
<comment type="caution">
    <text evidence="3">The sequence shown here is derived from an EMBL/GenBank/DDBJ whole genome shotgun (WGS) entry which is preliminary data.</text>
</comment>
<evidence type="ECO:0000313" key="3">
    <source>
        <dbReference type="EMBL" id="KAG6946185.1"/>
    </source>
</evidence>
<evidence type="ECO:0000313" key="4">
    <source>
        <dbReference type="Proteomes" id="UP000688947"/>
    </source>
</evidence>
<feature type="chain" id="PRO_5035769412" evidence="2">
    <location>
        <begin position="27"/>
        <end position="77"/>
    </location>
</feature>
<gene>
    <name evidence="3" type="ORF">JG687_00016855</name>
</gene>
<protein>
    <submittedName>
        <fullName evidence="3">Uncharacterized protein</fullName>
    </submittedName>
</protein>
<dbReference type="AlphaFoldDB" id="A0A8T1TPL4"/>
<keyword evidence="2" id="KW-0732">Signal</keyword>
<dbReference type="EMBL" id="JAENGZ010001798">
    <property type="protein sequence ID" value="KAG6946185.1"/>
    <property type="molecule type" value="Genomic_DNA"/>
</dbReference>
<evidence type="ECO:0000256" key="1">
    <source>
        <dbReference type="SAM" id="MobiDB-lite"/>
    </source>
</evidence>
<name>A0A8T1TPL4_9STRA</name>
<feature type="compositionally biased region" description="Basic residues" evidence="1">
    <location>
        <begin position="64"/>
        <end position="77"/>
    </location>
</feature>
<reference evidence="3" key="1">
    <citation type="submission" date="2021-01" db="EMBL/GenBank/DDBJ databases">
        <title>Phytophthora aleatoria, a newly-described species from Pinus radiata is distinct from Phytophthora cactorum isolates based on comparative genomics.</title>
        <authorList>
            <person name="Mcdougal R."/>
            <person name="Panda P."/>
            <person name="Williams N."/>
            <person name="Studholme D.J."/>
        </authorList>
    </citation>
    <scope>NUCLEOTIDE SEQUENCE</scope>
    <source>
        <strain evidence="3">NZFS 3830</strain>
    </source>
</reference>